<dbReference type="EMBL" id="JAMZMK010006093">
    <property type="protein sequence ID" value="KAI7750708.1"/>
    <property type="molecule type" value="Genomic_DNA"/>
</dbReference>
<evidence type="ECO:0000313" key="3">
    <source>
        <dbReference type="Proteomes" id="UP001206925"/>
    </source>
</evidence>
<dbReference type="Proteomes" id="UP001206925">
    <property type="component" value="Unassembled WGS sequence"/>
</dbReference>
<keyword evidence="1" id="KW-0732">Signal</keyword>
<reference evidence="2" key="1">
    <citation type="submission" date="2022-06" db="EMBL/GenBank/DDBJ databases">
        <title>Uncovering the hologenomic basis of an extraordinary plant invasion.</title>
        <authorList>
            <person name="Bieker V.C."/>
            <person name="Martin M.D."/>
            <person name="Gilbert T."/>
            <person name="Hodgins K."/>
            <person name="Battlay P."/>
            <person name="Petersen B."/>
            <person name="Wilson J."/>
        </authorList>
    </citation>
    <scope>NUCLEOTIDE SEQUENCE</scope>
    <source>
        <strain evidence="2">AA19_3_7</strain>
        <tissue evidence="2">Leaf</tissue>
    </source>
</reference>
<organism evidence="2 3">
    <name type="scientific">Ambrosia artemisiifolia</name>
    <name type="common">Common ragweed</name>
    <dbReference type="NCBI Taxonomy" id="4212"/>
    <lineage>
        <taxon>Eukaryota</taxon>
        <taxon>Viridiplantae</taxon>
        <taxon>Streptophyta</taxon>
        <taxon>Embryophyta</taxon>
        <taxon>Tracheophyta</taxon>
        <taxon>Spermatophyta</taxon>
        <taxon>Magnoliopsida</taxon>
        <taxon>eudicotyledons</taxon>
        <taxon>Gunneridae</taxon>
        <taxon>Pentapetalae</taxon>
        <taxon>asterids</taxon>
        <taxon>campanulids</taxon>
        <taxon>Asterales</taxon>
        <taxon>Asteraceae</taxon>
        <taxon>Asteroideae</taxon>
        <taxon>Heliantheae alliance</taxon>
        <taxon>Heliantheae</taxon>
        <taxon>Ambrosia</taxon>
    </lineage>
</organism>
<name>A0AAD5CYN8_AMBAR</name>
<accession>A0AAD5CYN8</accession>
<keyword evidence="3" id="KW-1185">Reference proteome</keyword>
<protein>
    <submittedName>
        <fullName evidence="2">Uncharacterized protein</fullName>
    </submittedName>
</protein>
<sequence>RVYPRSAPFSLSILVCASLLTTSIKIKNKIKKEEEEFLGDIVVEGDGVTPHFGDHCNSMLLADVGDCIPGPDESSHRPNFERRRMRFLN</sequence>
<comment type="caution">
    <text evidence="2">The sequence shown here is derived from an EMBL/GenBank/DDBJ whole genome shotgun (WGS) entry which is preliminary data.</text>
</comment>
<dbReference type="AlphaFoldDB" id="A0AAD5CYN8"/>
<evidence type="ECO:0000256" key="1">
    <source>
        <dbReference type="SAM" id="SignalP"/>
    </source>
</evidence>
<evidence type="ECO:0000313" key="2">
    <source>
        <dbReference type="EMBL" id="KAI7750708.1"/>
    </source>
</evidence>
<feature type="signal peptide" evidence="1">
    <location>
        <begin position="1"/>
        <end position="23"/>
    </location>
</feature>
<gene>
    <name evidence="2" type="ORF">M8C21_013010</name>
</gene>
<feature type="chain" id="PRO_5041910065" evidence="1">
    <location>
        <begin position="24"/>
        <end position="89"/>
    </location>
</feature>
<proteinExistence type="predicted"/>
<feature type="non-terminal residue" evidence="2">
    <location>
        <position position="89"/>
    </location>
</feature>